<name>A0A1B6NTU9_9ZZZZ</name>
<feature type="non-terminal residue" evidence="2">
    <location>
        <position position="1"/>
    </location>
</feature>
<evidence type="ECO:0000259" key="1">
    <source>
        <dbReference type="SMART" id="SM00754"/>
    </source>
</evidence>
<dbReference type="InterPro" id="IPR010895">
    <property type="entry name" value="CHRD"/>
</dbReference>
<sequence>LNTSTGALSGSVTITGMTANMAHIHEGEAGVNGGVLLGLTDGTDGMWSVPANTTLTTEQMDVMADGGLYTNFHSDAFPSGEIRGQITLGFD</sequence>
<accession>A0A1B6NTU9</accession>
<comment type="caution">
    <text evidence="2">The sequence shown here is derived from an EMBL/GenBank/DDBJ whole genome shotgun (WGS) entry which is preliminary data.</text>
</comment>
<gene>
    <name evidence="2" type="ORF">MGSAQ_001746</name>
</gene>
<reference evidence="2" key="1">
    <citation type="submission" date="2013-11" db="EMBL/GenBank/DDBJ databases">
        <title>Microbial diversity, functional groups and degradation webs in Northern and Southern Mediterranean and Red Sea marine crude oil polluted sites.</title>
        <authorList>
            <person name="Daffonchio D."/>
            <person name="Mapelli F."/>
            <person name="Ferrer M."/>
            <person name="Richter M."/>
            <person name="Cherif A."/>
            <person name="Malkawi H.I."/>
            <person name="Yakimov M.M."/>
            <person name="Abdel-Fattah Y.R."/>
            <person name="Blaghen M."/>
            <person name="Golyshin P.N."/>
            <person name="Kalogerakis N."/>
            <person name="Boon N."/>
            <person name="Magagnini M."/>
            <person name="Fava F."/>
        </authorList>
    </citation>
    <scope>NUCLEOTIDE SEQUENCE</scope>
</reference>
<dbReference type="EMBL" id="AYSL01000952">
    <property type="protein sequence ID" value="KTF06758.1"/>
    <property type="molecule type" value="Genomic_DNA"/>
</dbReference>
<proteinExistence type="predicted"/>
<dbReference type="AlphaFoldDB" id="A0A1B6NTU9"/>
<dbReference type="SMART" id="SM00754">
    <property type="entry name" value="CHRD"/>
    <property type="match status" value="1"/>
</dbReference>
<organism evidence="2">
    <name type="scientific">marine sediment metagenome</name>
    <dbReference type="NCBI Taxonomy" id="412755"/>
    <lineage>
        <taxon>unclassified sequences</taxon>
        <taxon>metagenomes</taxon>
        <taxon>ecological metagenomes</taxon>
    </lineage>
</organism>
<feature type="domain" description="CHRD" evidence="1">
    <location>
        <begin position="1"/>
        <end position="88"/>
    </location>
</feature>
<protein>
    <submittedName>
        <fullName evidence="2">CHRD domain protein</fullName>
    </submittedName>
</protein>
<dbReference type="Pfam" id="PF07452">
    <property type="entry name" value="CHRD"/>
    <property type="match status" value="1"/>
</dbReference>
<evidence type="ECO:0000313" key="2">
    <source>
        <dbReference type="EMBL" id="KTF06758.1"/>
    </source>
</evidence>